<evidence type="ECO:0000256" key="3">
    <source>
        <dbReference type="ARBA" id="ARBA00022807"/>
    </source>
</evidence>
<dbReference type="GO" id="GO:0006508">
    <property type="term" value="P:proteolysis"/>
    <property type="evidence" value="ECO:0007669"/>
    <property type="project" value="UniProtKB-KW"/>
</dbReference>
<dbReference type="EMBL" id="JAFNLT010000002">
    <property type="protein sequence ID" value="MBO1226253.1"/>
    <property type="molecule type" value="Genomic_DNA"/>
</dbReference>
<proteinExistence type="predicted"/>
<keyword evidence="1" id="KW-0645">Protease</keyword>
<dbReference type="GeneID" id="66775890"/>
<reference evidence="5 10" key="4">
    <citation type="submission" date="2021-03" db="EMBL/GenBank/DDBJ databases">
        <title>Staphylococci and Mammaliicocci in bats.</title>
        <authorList>
            <person name="Fountain K."/>
        </authorList>
    </citation>
    <scope>NUCLEOTIDE SEQUENCE [LARGE SCALE GENOMIC DNA]</scope>
    <source>
        <strain evidence="5 10">18_1_E_SW</strain>
    </source>
</reference>
<dbReference type="Proteomes" id="UP000664081">
    <property type="component" value="Unassembled WGS sequence"/>
</dbReference>
<evidence type="ECO:0000313" key="5">
    <source>
        <dbReference type="EMBL" id="MBO1226253.1"/>
    </source>
</evidence>
<organism evidence="6 8">
    <name type="scientific">Staphylococcus nepalensis</name>
    <dbReference type="NCBI Taxonomy" id="214473"/>
    <lineage>
        <taxon>Bacteria</taxon>
        <taxon>Bacillati</taxon>
        <taxon>Bacillota</taxon>
        <taxon>Bacilli</taxon>
        <taxon>Bacillales</taxon>
        <taxon>Staphylococcaceae</taxon>
        <taxon>Staphylococcus</taxon>
    </lineage>
</organism>
<keyword evidence="2" id="KW-0378">Hydrolase</keyword>
<dbReference type="RefSeq" id="WP_096808413.1">
    <property type="nucleotide sequence ID" value="NZ_BMCF01000001.1"/>
</dbReference>
<dbReference type="NCBIfam" id="TIGR01076">
    <property type="entry name" value="sortase_fam"/>
    <property type="match status" value="1"/>
</dbReference>
<accession>A0A291JIJ9</accession>
<evidence type="ECO:0000256" key="1">
    <source>
        <dbReference type="ARBA" id="ARBA00022670"/>
    </source>
</evidence>
<dbReference type="AlphaFoldDB" id="A0A291JIJ9"/>
<evidence type="ECO:0000313" key="9">
    <source>
        <dbReference type="Proteomes" id="UP000254412"/>
    </source>
</evidence>
<feature type="active site" description="Acyl-thioester intermediate" evidence="4">
    <location>
        <position position="178"/>
    </location>
</feature>
<dbReference type="KEGG" id="snl:BJD96_02230"/>
<protein>
    <submittedName>
        <fullName evidence="5 6">Sortase</fullName>
    </submittedName>
    <submittedName>
        <fullName evidence="7">Sortase A</fullName>
    </submittedName>
</protein>
<dbReference type="InterPro" id="IPR042007">
    <property type="entry name" value="Sortase_A"/>
</dbReference>
<keyword evidence="10" id="KW-1185">Reference proteome</keyword>
<keyword evidence="3" id="KW-0788">Thiol protease</keyword>
<evidence type="ECO:0000256" key="2">
    <source>
        <dbReference type="ARBA" id="ARBA00022801"/>
    </source>
</evidence>
<evidence type="ECO:0000313" key="10">
    <source>
        <dbReference type="Proteomes" id="UP000664081"/>
    </source>
</evidence>
<dbReference type="Proteomes" id="UP000254412">
    <property type="component" value="Unassembled WGS sequence"/>
</dbReference>
<feature type="active site" description="Proton donor/acceptor" evidence="4">
    <location>
        <position position="114"/>
    </location>
</feature>
<reference evidence="7 9" key="3">
    <citation type="submission" date="2018-06" db="EMBL/GenBank/DDBJ databases">
        <authorList>
            <consortium name="Pathogen Informatics"/>
            <person name="Doyle S."/>
        </authorList>
    </citation>
    <scope>NUCLEOTIDE SEQUENCE [LARGE SCALE GENOMIC DNA]</scope>
    <source>
        <strain evidence="7 9">NCTC13834</strain>
    </source>
</reference>
<evidence type="ECO:0000313" key="7">
    <source>
        <dbReference type="EMBL" id="SUM54200.1"/>
    </source>
</evidence>
<dbReference type="OrthoDB" id="2987398at2"/>
<reference evidence="6" key="2">
    <citation type="submission" date="2018-03" db="EMBL/GenBank/DDBJ databases">
        <authorList>
            <person name="Keele B.F."/>
        </authorList>
    </citation>
    <scope>NUCLEOTIDE SEQUENCE</scope>
    <source>
        <strain evidence="6">SNUC 4337</strain>
    </source>
</reference>
<dbReference type="Pfam" id="PF04203">
    <property type="entry name" value="Sortase"/>
    <property type="match status" value="1"/>
</dbReference>
<dbReference type="EMBL" id="PZHR01000004">
    <property type="protein sequence ID" value="PTK60581.1"/>
    <property type="molecule type" value="Genomic_DNA"/>
</dbReference>
<name>A0A291JIJ9_9STAP</name>
<dbReference type="InterPro" id="IPR023365">
    <property type="entry name" value="Sortase_dom-sf"/>
</dbReference>
<dbReference type="InterPro" id="IPR005754">
    <property type="entry name" value="Sortase"/>
</dbReference>
<reference evidence="6 8" key="1">
    <citation type="journal article" date="2016" name="Front. Microbiol.">
        <title>Comprehensive Phylogenetic Analysis of Bovine Non-aureus Staphylococci Species Based on Whole-Genome Sequencing.</title>
        <authorList>
            <person name="Naushad S."/>
            <person name="Barkema H.W."/>
            <person name="Luby C."/>
            <person name="Condas L.A."/>
            <person name="Nobrega D.B."/>
            <person name="Carson D.A."/>
            <person name="De Buck J."/>
        </authorList>
    </citation>
    <scope>NUCLEOTIDE SEQUENCE [LARGE SCALE GENOMIC DNA]</scope>
    <source>
        <strain evidence="6 8">SNUC 4337</strain>
    </source>
</reference>
<dbReference type="SUPFAM" id="SSF63817">
    <property type="entry name" value="Sortase"/>
    <property type="match status" value="1"/>
</dbReference>
<evidence type="ECO:0000313" key="8">
    <source>
        <dbReference type="Proteomes" id="UP000240400"/>
    </source>
</evidence>
<evidence type="ECO:0000313" key="6">
    <source>
        <dbReference type="EMBL" id="PTK60581.1"/>
    </source>
</evidence>
<dbReference type="CDD" id="cd06165">
    <property type="entry name" value="Sortase_A"/>
    <property type="match status" value="1"/>
</dbReference>
<gene>
    <name evidence="5" type="primary">srtA</name>
    <name evidence="6" type="ORF">BUZ61_01440</name>
    <name evidence="5" type="ORF">J3T88_02815</name>
    <name evidence="7" type="ORF">NCTC13834_00485</name>
</gene>
<dbReference type="GO" id="GO:0008234">
    <property type="term" value="F:cysteine-type peptidase activity"/>
    <property type="evidence" value="ECO:0007669"/>
    <property type="project" value="UniProtKB-KW"/>
</dbReference>
<sequence length="199" mass="22734">MNKWVSKLVTLVGVALILFAIYLFAKPKIDDYFAQKDNENKIEHYDKHSKENKNKKVEIPKDKTQMAGYLSVPDADIKTPVYPGPATPEQLDRGVSFAEENESLDDQNIAIAGHTMVGHSDYQFSRLPEAKKGSKIYFKVGEAQREYKITEIYDVKPDAVEILDEQPTDKKQLTLITCDNYNEQTGEWEDRKIFIAEAV</sequence>
<dbReference type="EMBL" id="UHDS01000001">
    <property type="protein sequence ID" value="SUM54200.1"/>
    <property type="molecule type" value="Genomic_DNA"/>
</dbReference>
<evidence type="ECO:0000256" key="4">
    <source>
        <dbReference type="PIRSR" id="PIRSR605754-1"/>
    </source>
</evidence>
<dbReference type="Gene3D" id="2.40.260.10">
    <property type="entry name" value="Sortase"/>
    <property type="match status" value="1"/>
</dbReference>
<dbReference type="Proteomes" id="UP000240400">
    <property type="component" value="Unassembled WGS sequence"/>
</dbReference>